<feature type="transmembrane region" description="Helical" evidence="1">
    <location>
        <begin position="150"/>
        <end position="174"/>
    </location>
</feature>
<proteinExistence type="predicted"/>
<protein>
    <recommendedName>
        <fullName evidence="4">Sugar transporter SWEET1</fullName>
    </recommendedName>
</protein>
<gene>
    <name evidence="2" type="ORF">K6M89_16950</name>
</gene>
<keyword evidence="3" id="KW-1185">Reference proteome</keyword>
<keyword evidence="1" id="KW-1133">Transmembrane helix</keyword>
<evidence type="ECO:0000256" key="1">
    <source>
        <dbReference type="SAM" id="Phobius"/>
    </source>
</evidence>
<evidence type="ECO:0000313" key="3">
    <source>
        <dbReference type="Proteomes" id="UP000733858"/>
    </source>
</evidence>
<feature type="transmembrane region" description="Helical" evidence="1">
    <location>
        <begin position="6"/>
        <end position="29"/>
    </location>
</feature>
<keyword evidence="1" id="KW-0812">Transmembrane</keyword>
<reference evidence="2 3" key="1">
    <citation type="submission" date="2021-08" db="EMBL/GenBank/DDBJ databases">
        <title>Rhizobium croatiense sp. nov. and Rhizobium redzepovicii sp. nov., two new species isolated from nodules of Phaseolus vulgaris in Croatia.</title>
        <authorList>
            <person name="Rajnovic I."/>
            <person name="Ramirez-Bahena M.H."/>
            <person name="Kajic S."/>
            <person name="Igual M.J."/>
            <person name="Peix A."/>
            <person name="Velazquez E."/>
            <person name="Sikora S."/>
        </authorList>
    </citation>
    <scope>NUCLEOTIDE SEQUENCE [LARGE SCALE GENOMIC DNA]</scope>
    <source>
        <strain evidence="2 3">13T</strain>
    </source>
</reference>
<name>A0ABS7M1M9_9HYPH</name>
<dbReference type="EMBL" id="JAILYJ010000009">
    <property type="protein sequence ID" value="MBY4630977.1"/>
    <property type="molecule type" value="Genomic_DNA"/>
</dbReference>
<feature type="transmembrane region" description="Helical" evidence="1">
    <location>
        <begin position="66"/>
        <end position="86"/>
    </location>
</feature>
<comment type="caution">
    <text evidence="2">The sequence shown here is derived from an EMBL/GenBank/DDBJ whole genome shotgun (WGS) entry which is preliminary data.</text>
</comment>
<evidence type="ECO:0000313" key="2">
    <source>
        <dbReference type="EMBL" id="MBY4630977.1"/>
    </source>
</evidence>
<feature type="transmembrane region" description="Helical" evidence="1">
    <location>
        <begin position="41"/>
        <end position="60"/>
    </location>
</feature>
<keyword evidence="1" id="KW-0472">Membrane</keyword>
<accession>A0ABS7M1M9</accession>
<dbReference type="Proteomes" id="UP000733858">
    <property type="component" value="Unassembled WGS sequence"/>
</dbReference>
<sequence length="195" mass="21968">MPSYSMPWVIGPVPIVATLWSAYVTTIALVHRREMTGERFVAAYLFPLGIISAISLMFLHKYDLRFIILMGQIATAACFVGIYTIEKKVSGDPPLIAMEEFNLTKELWNLYFVALIYIFYCVVIFSFPVVSACTISKCYFIELMLGGKSYKFSIIYAVNFVGSLILVATSAISVRTLRELRARSTEDRPDAGDRK</sequence>
<evidence type="ECO:0008006" key="4">
    <source>
        <dbReference type="Google" id="ProtNLM"/>
    </source>
</evidence>
<feature type="transmembrane region" description="Helical" evidence="1">
    <location>
        <begin position="107"/>
        <end position="130"/>
    </location>
</feature>
<dbReference type="RefSeq" id="WP_222140223.1">
    <property type="nucleotide sequence ID" value="NZ_JAILYJ010000009.1"/>
</dbReference>
<organism evidence="2 3">
    <name type="scientific">Rhizobium croatiense</name>
    <dbReference type="NCBI Taxonomy" id="2867516"/>
    <lineage>
        <taxon>Bacteria</taxon>
        <taxon>Pseudomonadati</taxon>
        <taxon>Pseudomonadota</taxon>
        <taxon>Alphaproteobacteria</taxon>
        <taxon>Hyphomicrobiales</taxon>
        <taxon>Rhizobiaceae</taxon>
        <taxon>Rhizobium/Agrobacterium group</taxon>
        <taxon>Rhizobium</taxon>
    </lineage>
</organism>